<feature type="compositionally biased region" description="Basic and acidic residues" evidence="2">
    <location>
        <begin position="162"/>
        <end position="171"/>
    </location>
</feature>
<evidence type="ECO:0000313" key="4">
    <source>
        <dbReference type="Proteomes" id="UP001153269"/>
    </source>
</evidence>
<dbReference type="AlphaFoldDB" id="A0A9N7Z5R2"/>
<proteinExistence type="predicted"/>
<organism evidence="3 4">
    <name type="scientific">Pleuronectes platessa</name>
    <name type="common">European plaice</name>
    <dbReference type="NCBI Taxonomy" id="8262"/>
    <lineage>
        <taxon>Eukaryota</taxon>
        <taxon>Metazoa</taxon>
        <taxon>Chordata</taxon>
        <taxon>Craniata</taxon>
        <taxon>Vertebrata</taxon>
        <taxon>Euteleostomi</taxon>
        <taxon>Actinopterygii</taxon>
        <taxon>Neopterygii</taxon>
        <taxon>Teleostei</taxon>
        <taxon>Neoteleostei</taxon>
        <taxon>Acanthomorphata</taxon>
        <taxon>Carangaria</taxon>
        <taxon>Pleuronectiformes</taxon>
        <taxon>Pleuronectoidei</taxon>
        <taxon>Pleuronectidae</taxon>
        <taxon>Pleuronectes</taxon>
    </lineage>
</organism>
<keyword evidence="4" id="KW-1185">Reference proteome</keyword>
<gene>
    <name evidence="3" type="ORF">PLEPLA_LOCUS40020</name>
</gene>
<keyword evidence="1" id="KW-0175">Coiled coil</keyword>
<protein>
    <submittedName>
        <fullName evidence="3">Uncharacterized protein</fullName>
    </submittedName>
</protein>
<dbReference type="EMBL" id="CADEAL010004122">
    <property type="protein sequence ID" value="CAB1452280.1"/>
    <property type="molecule type" value="Genomic_DNA"/>
</dbReference>
<feature type="region of interest" description="Disordered" evidence="2">
    <location>
        <begin position="142"/>
        <end position="171"/>
    </location>
</feature>
<evidence type="ECO:0000313" key="3">
    <source>
        <dbReference type="EMBL" id="CAB1452280.1"/>
    </source>
</evidence>
<sequence length="583" mass="64779">MTTADRLLEQMFSWIDQRSRCADQLVKLARELESLRQNCNGGEAVGSTMAVVGAACVIGAGVTFLTGGAAAPFLGVLGGTYLGAGAVISVTTKLLEHFLSGSTMKDAKEIEEKSNKLAEDIQRLFEETQVGEEEGEQICRPGRLGQTHPDGHPESCGQTKWSEGRLQDDGRPDEVSFGKESKFLFAKGAQQLIQRISVTGLKTVLKGGGMLVGGAIGMAFALNDAIDSWTDLIKKNNVTEASQSLRDTAEAIRKICQALKDQFEEMKQMLEKMAEEQAERAKVKNIIENPNRSSADEEELIRYAMKTCNIEEVRRWLGENSGSQTFLRLVELFRLMKNKITKSQEEKSNDEDIEVDIIFVAHGSIRDSMIPASCLLPTSNIQDVLLYSPWNCVINARAAYGISTGLMQPDDKGFYCRPKSGCEIPDEKHKPSKLPDVWNSMKGAGQIPNIMVSTLKHPEDKAWNGFVYLTGKYGEPRRGRIVVPFDLGGLKVSIPFYIVTWVMSLVLSFFRIEATVHLAACLGDKSTKQKFPKKDLEGSVLLHYRQHRDDIIATHVTHHPPRPVQEPAGHIRLDGYNFNVFWR</sequence>
<evidence type="ECO:0000256" key="2">
    <source>
        <dbReference type="SAM" id="MobiDB-lite"/>
    </source>
</evidence>
<comment type="caution">
    <text evidence="3">The sequence shown here is derived from an EMBL/GenBank/DDBJ whole genome shotgun (WGS) entry which is preliminary data.</text>
</comment>
<reference evidence="3" key="1">
    <citation type="submission" date="2020-03" db="EMBL/GenBank/DDBJ databases">
        <authorList>
            <person name="Weist P."/>
        </authorList>
    </citation>
    <scope>NUCLEOTIDE SEQUENCE</scope>
</reference>
<evidence type="ECO:0000256" key="1">
    <source>
        <dbReference type="SAM" id="Coils"/>
    </source>
</evidence>
<name>A0A9N7Z5R2_PLEPL</name>
<accession>A0A9N7Z5R2</accession>
<dbReference type="Proteomes" id="UP001153269">
    <property type="component" value="Unassembled WGS sequence"/>
</dbReference>
<feature type="coiled-coil region" evidence="1">
    <location>
        <begin position="249"/>
        <end position="286"/>
    </location>
</feature>